<evidence type="ECO:0000256" key="4">
    <source>
        <dbReference type="ARBA" id="ARBA00022989"/>
    </source>
</evidence>
<feature type="transmembrane region" description="Helical" evidence="7">
    <location>
        <begin position="249"/>
        <end position="273"/>
    </location>
</feature>
<comment type="similarity">
    <text evidence="6">Belongs to the sodium:neurotransmitter symporter (SNF) (TC 2.A.22) family.</text>
</comment>
<dbReference type="InterPro" id="IPR037272">
    <property type="entry name" value="SNS_sf"/>
</dbReference>
<dbReference type="AlphaFoldDB" id="A0A423PJ75"/>
<keyword evidence="5 7" id="KW-0472">Membrane</keyword>
<feature type="transmembrane region" description="Helical" evidence="7">
    <location>
        <begin position="213"/>
        <end position="237"/>
    </location>
</feature>
<evidence type="ECO:0000256" key="2">
    <source>
        <dbReference type="ARBA" id="ARBA00022448"/>
    </source>
</evidence>
<keyword evidence="6" id="KW-0769">Symport</keyword>
<keyword evidence="9" id="KW-1185">Reference proteome</keyword>
<dbReference type="GO" id="GO:0016020">
    <property type="term" value="C:membrane"/>
    <property type="evidence" value="ECO:0007669"/>
    <property type="project" value="UniProtKB-SubCell"/>
</dbReference>
<evidence type="ECO:0000256" key="5">
    <source>
        <dbReference type="ARBA" id="ARBA00023136"/>
    </source>
</evidence>
<dbReference type="InterPro" id="IPR047218">
    <property type="entry name" value="YocR/YhdH-like"/>
</dbReference>
<dbReference type="Pfam" id="PF00209">
    <property type="entry name" value="SNF"/>
    <property type="match status" value="2"/>
</dbReference>
<organism evidence="8 9">
    <name type="scientific">Salinisphaera japonica YTM-1</name>
    <dbReference type="NCBI Taxonomy" id="1209778"/>
    <lineage>
        <taxon>Bacteria</taxon>
        <taxon>Pseudomonadati</taxon>
        <taxon>Pseudomonadota</taxon>
        <taxon>Gammaproteobacteria</taxon>
        <taxon>Salinisphaerales</taxon>
        <taxon>Salinisphaeraceae</taxon>
        <taxon>Salinisphaera</taxon>
    </lineage>
</organism>
<dbReference type="InParanoid" id="A0A423PJ75"/>
<dbReference type="EMBL" id="AYKG01000045">
    <property type="protein sequence ID" value="ROO25641.1"/>
    <property type="molecule type" value="Genomic_DNA"/>
</dbReference>
<keyword evidence="4 7" id="KW-1133">Transmembrane helix</keyword>
<dbReference type="InterPro" id="IPR000175">
    <property type="entry name" value="Na/ntran_symport"/>
</dbReference>
<feature type="transmembrane region" description="Helical" evidence="7">
    <location>
        <begin position="42"/>
        <end position="63"/>
    </location>
</feature>
<dbReference type="PANTHER" id="PTHR42948">
    <property type="entry name" value="TRANSPORTER"/>
    <property type="match status" value="1"/>
</dbReference>
<evidence type="ECO:0000256" key="6">
    <source>
        <dbReference type="RuleBase" id="RU003732"/>
    </source>
</evidence>
<comment type="caution">
    <text evidence="8">The sequence shown here is derived from an EMBL/GenBank/DDBJ whole genome shotgun (WGS) entry which is preliminary data.</text>
</comment>
<feature type="transmembrane region" description="Helical" evidence="7">
    <location>
        <begin position="136"/>
        <end position="159"/>
    </location>
</feature>
<dbReference type="Proteomes" id="UP000285310">
    <property type="component" value="Unassembled WGS sequence"/>
</dbReference>
<dbReference type="CDD" id="cd10336">
    <property type="entry name" value="SLC6sbd_Tyt1-Like"/>
    <property type="match status" value="1"/>
</dbReference>
<feature type="transmembrane region" description="Helical" evidence="7">
    <location>
        <begin position="342"/>
        <end position="363"/>
    </location>
</feature>
<feature type="transmembrane region" description="Helical" evidence="7">
    <location>
        <begin position="12"/>
        <end position="30"/>
    </location>
</feature>
<proteinExistence type="inferred from homology"/>
<sequence>MQRDHWTSRFGFIMATAGSAVGLGNIWKFPYMAGAHGGGAFLVLYLVCVLGFGLSLVIAELLVGRMSRLNPVGAYRKVAGGAWPAVGALGVFTAIIILSFYCVVAGWTIAYLVYAVEGTLTPTRAGGLDALFDNLIGSGLTPLLYAFGFVIATILIVARGVGRGIERASKLFMPLLVVLLLVMAIRALTLPGATDGLWFFLKPDFSALDGATASAALGQAFFSLSLGLGGLITYGSYMSSQQHLGRDALAVVLLDTGIAILAGLMIIPTMFAAGMTPDQGGPGTTFKVLPAVFASLPGGHWIAIGFFALLVLAALTSSISMLEPVVAYLVDERRVSRTKAAWLAGAVCMMLAVPVSLSFGAWQGVTLFGMTLFGLFDYFASNLSLPFGGLMIAIVVGWILGPKAIAAIGPAGSTPGLWAQGWLFVVRFIAPAGIVWILVQGLL</sequence>
<dbReference type="PROSITE" id="PS00610">
    <property type="entry name" value="NA_NEUROTRAN_SYMP_1"/>
    <property type="match status" value="1"/>
</dbReference>
<evidence type="ECO:0000313" key="8">
    <source>
        <dbReference type="EMBL" id="ROO25641.1"/>
    </source>
</evidence>
<feature type="transmembrane region" description="Helical" evidence="7">
    <location>
        <begin position="383"/>
        <end position="400"/>
    </location>
</feature>
<dbReference type="PRINTS" id="PR00176">
    <property type="entry name" value="NANEUSMPORT"/>
</dbReference>
<evidence type="ECO:0000313" key="9">
    <source>
        <dbReference type="Proteomes" id="UP000285310"/>
    </source>
</evidence>
<feature type="transmembrane region" description="Helical" evidence="7">
    <location>
        <begin position="421"/>
        <end position="439"/>
    </location>
</feature>
<evidence type="ECO:0000256" key="7">
    <source>
        <dbReference type="SAM" id="Phobius"/>
    </source>
</evidence>
<dbReference type="PROSITE" id="PS50267">
    <property type="entry name" value="NA_NEUROTRAN_SYMP_3"/>
    <property type="match status" value="1"/>
</dbReference>
<accession>A0A423PJ75</accession>
<reference evidence="8 9" key="1">
    <citation type="submission" date="2013-10" db="EMBL/GenBank/DDBJ databases">
        <title>Salinisphaera japonica YTM-1 Genome Sequencing.</title>
        <authorList>
            <person name="Lai Q."/>
            <person name="Li C."/>
            <person name="Shao Z."/>
        </authorList>
    </citation>
    <scope>NUCLEOTIDE SEQUENCE [LARGE SCALE GENOMIC DNA]</scope>
    <source>
        <strain evidence="8 9">YTM-1</strain>
    </source>
</reference>
<feature type="transmembrane region" description="Helical" evidence="7">
    <location>
        <begin position="171"/>
        <end position="193"/>
    </location>
</feature>
<feature type="transmembrane region" description="Helical" evidence="7">
    <location>
        <begin position="301"/>
        <end position="330"/>
    </location>
</feature>
<feature type="transmembrane region" description="Helical" evidence="7">
    <location>
        <begin position="83"/>
        <end position="116"/>
    </location>
</feature>
<keyword evidence="2 6" id="KW-0813">Transport</keyword>
<dbReference type="GO" id="GO:0015293">
    <property type="term" value="F:symporter activity"/>
    <property type="evidence" value="ECO:0007669"/>
    <property type="project" value="UniProtKB-KW"/>
</dbReference>
<gene>
    <name evidence="8" type="ORF">SAJA_12910</name>
</gene>
<dbReference type="PANTHER" id="PTHR42948:SF1">
    <property type="entry name" value="TRANSPORTER"/>
    <property type="match status" value="1"/>
</dbReference>
<dbReference type="NCBIfam" id="NF037979">
    <property type="entry name" value="Na_transp"/>
    <property type="match status" value="1"/>
</dbReference>
<name>A0A423PJ75_9GAMM</name>
<evidence type="ECO:0000256" key="3">
    <source>
        <dbReference type="ARBA" id="ARBA00022692"/>
    </source>
</evidence>
<dbReference type="SUPFAM" id="SSF161070">
    <property type="entry name" value="SNF-like"/>
    <property type="match status" value="1"/>
</dbReference>
<protein>
    <recommendedName>
        <fullName evidence="6">Transporter</fullName>
    </recommendedName>
</protein>
<keyword evidence="3 6" id="KW-0812">Transmembrane</keyword>
<comment type="subcellular location">
    <subcellularLocation>
        <location evidence="1">Membrane</location>
        <topology evidence="1">Multi-pass membrane protein</topology>
    </subcellularLocation>
</comment>
<evidence type="ECO:0000256" key="1">
    <source>
        <dbReference type="ARBA" id="ARBA00004141"/>
    </source>
</evidence>